<dbReference type="EMBL" id="JH795892">
    <property type="protein sequence ID" value="EJT96520.1"/>
    <property type="molecule type" value="Genomic_DNA"/>
</dbReference>
<reference evidence="2 3" key="1">
    <citation type="journal article" date="2012" name="Science">
        <title>The Paleozoic origin of enzymatic lignin decomposition reconstructed from 31 fungal genomes.</title>
        <authorList>
            <person name="Floudas D."/>
            <person name="Binder M."/>
            <person name="Riley R."/>
            <person name="Barry K."/>
            <person name="Blanchette R.A."/>
            <person name="Henrissat B."/>
            <person name="Martinez A.T."/>
            <person name="Otillar R."/>
            <person name="Spatafora J.W."/>
            <person name="Yadav J.S."/>
            <person name="Aerts A."/>
            <person name="Benoit I."/>
            <person name="Boyd A."/>
            <person name="Carlson A."/>
            <person name="Copeland A."/>
            <person name="Coutinho P.M."/>
            <person name="de Vries R.P."/>
            <person name="Ferreira P."/>
            <person name="Findley K."/>
            <person name="Foster B."/>
            <person name="Gaskell J."/>
            <person name="Glotzer D."/>
            <person name="Gorecki P."/>
            <person name="Heitman J."/>
            <person name="Hesse C."/>
            <person name="Hori C."/>
            <person name="Igarashi K."/>
            <person name="Jurgens J.A."/>
            <person name="Kallen N."/>
            <person name="Kersten P."/>
            <person name="Kohler A."/>
            <person name="Kuees U."/>
            <person name="Kumar T.K.A."/>
            <person name="Kuo A."/>
            <person name="LaButti K."/>
            <person name="Larrondo L.F."/>
            <person name="Lindquist E."/>
            <person name="Ling A."/>
            <person name="Lombard V."/>
            <person name="Lucas S."/>
            <person name="Lundell T."/>
            <person name="Martin R."/>
            <person name="McLaughlin D.J."/>
            <person name="Morgenstern I."/>
            <person name="Morin E."/>
            <person name="Murat C."/>
            <person name="Nagy L.G."/>
            <person name="Nolan M."/>
            <person name="Ohm R.A."/>
            <person name="Patyshakuliyeva A."/>
            <person name="Rokas A."/>
            <person name="Ruiz-Duenas F.J."/>
            <person name="Sabat G."/>
            <person name="Salamov A."/>
            <person name="Samejima M."/>
            <person name="Schmutz J."/>
            <person name="Slot J.C."/>
            <person name="St John F."/>
            <person name="Stenlid J."/>
            <person name="Sun H."/>
            <person name="Sun S."/>
            <person name="Syed K."/>
            <person name="Tsang A."/>
            <person name="Wiebenga A."/>
            <person name="Young D."/>
            <person name="Pisabarro A."/>
            <person name="Eastwood D.C."/>
            <person name="Martin F."/>
            <person name="Cullen D."/>
            <person name="Grigoriev I.V."/>
            <person name="Hibbett D.S."/>
        </authorList>
    </citation>
    <scope>NUCLEOTIDE SEQUENCE [LARGE SCALE GENOMIC DNA]</scope>
    <source>
        <strain evidence="2 3">DJM-731 SS1</strain>
    </source>
</reference>
<evidence type="ECO:0000256" key="1">
    <source>
        <dbReference type="SAM" id="SignalP"/>
    </source>
</evidence>
<name>M5FMY8_DACPD</name>
<evidence type="ECO:0000313" key="2">
    <source>
        <dbReference type="EMBL" id="EJT96520.1"/>
    </source>
</evidence>
<dbReference type="Proteomes" id="UP000030653">
    <property type="component" value="Unassembled WGS sequence"/>
</dbReference>
<dbReference type="RefSeq" id="XP_040623418.1">
    <property type="nucleotide sequence ID" value="XM_040774259.1"/>
</dbReference>
<sequence>MRFMMSLAFLLFATSSAFAAPTPLRPDEADVALVDRSLSGGVKLVGAGLLGVAAGAVDLGVSAVEDVGHVIGKIL</sequence>
<feature type="signal peptide" evidence="1">
    <location>
        <begin position="1"/>
        <end position="19"/>
    </location>
</feature>
<accession>M5FMY8</accession>
<protein>
    <submittedName>
        <fullName evidence="2">Uncharacterized protein</fullName>
    </submittedName>
</protein>
<keyword evidence="3" id="KW-1185">Reference proteome</keyword>
<feature type="chain" id="PRO_5004067084" evidence="1">
    <location>
        <begin position="20"/>
        <end position="75"/>
    </location>
</feature>
<dbReference type="AlphaFoldDB" id="M5FMY8"/>
<proteinExistence type="predicted"/>
<organism evidence="2 3">
    <name type="scientific">Dacryopinax primogenitus (strain DJM 731)</name>
    <name type="common">Brown rot fungus</name>
    <dbReference type="NCBI Taxonomy" id="1858805"/>
    <lineage>
        <taxon>Eukaryota</taxon>
        <taxon>Fungi</taxon>
        <taxon>Dikarya</taxon>
        <taxon>Basidiomycota</taxon>
        <taxon>Agaricomycotina</taxon>
        <taxon>Dacrymycetes</taxon>
        <taxon>Dacrymycetales</taxon>
        <taxon>Dacrymycetaceae</taxon>
        <taxon>Dacryopinax</taxon>
    </lineage>
</organism>
<dbReference type="HOGENOM" id="CLU_2671013_0_0_1"/>
<evidence type="ECO:0000313" key="3">
    <source>
        <dbReference type="Proteomes" id="UP000030653"/>
    </source>
</evidence>
<keyword evidence="1" id="KW-0732">Signal</keyword>
<gene>
    <name evidence="2" type="ORF">DACRYDRAFT_25668</name>
</gene>
<dbReference type="GeneID" id="63689321"/>